<dbReference type="RefSeq" id="WP_200226681.1">
    <property type="nucleotide sequence ID" value="NZ_NRRT01000005.1"/>
</dbReference>
<proteinExistence type="predicted"/>
<reference evidence="1" key="2">
    <citation type="journal article" date="2020" name="Microorganisms">
        <title>Osmotic Adaptation and Compatible Solute Biosynthesis of Phototrophic Bacteria as Revealed from Genome Analyses.</title>
        <authorList>
            <person name="Imhoff J.F."/>
            <person name="Rahn T."/>
            <person name="Kunzel S."/>
            <person name="Keller A."/>
            <person name="Neulinger S.C."/>
        </authorList>
    </citation>
    <scope>NUCLEOTIDE SEQUENCE</scope>
    <source>
        <strain evidence="1">IM 151</strain>
    </source>
</reference>
<gene>
    <name evidence="1" type="ORF">CKO43_06050</name>
</gene>
<sequence length="68" mass="7223">MTTRHETPWWRRLARRGPSASRHVPDAGDMGTCFGLEAVLQAEAEAHALRAEAAALSAQPAAEPSSAV</sequence>
<comment type="caution">
    <text evidence="1">The sequence shown here is derived from an EMBL/GenBank/DDBJ whole genome shotgun (WGS) entry which is preliminary data.</text>
</comment>
<protein>
    <submittedName>
        <fullName evidence="1">Uncharacterized protein</fullName>
    </submittedName>
</protein>
<reference evidence="1" key="1">
    <citation type="submission" date="2017-08" db="EMBL/GenBank/DDBJ databases">
        <authorList>
            <person name="Imhoff J.F."/>
            <person name="Rahn T."/>
            <person name="Kuenzel S."/>
            <person name="Neulinger S.C."/>
        </authorList>
    </citation>
    <scope>NUCLEOTIDE SEQUENCE</scope>
    <source>
        <strain evidence="1">IM 151</strain>
    </source>
</reference>
<evidence type="ECO:0000313" key="2">
    <source>
        <dbReference type="Proteomes" id="UP001041814"/>
    </source>
</evidence>
<keyword evidence="2" id="KW-1185">Reference proteome</keyword>
<dbReference type="EMBL" id="NRRU01000016">
    <property type="protein sequence ID" value="MBK1712340.1"/>
    <property type="molecule type" value="Genomic_DNA"/>
</dbReference>
<name>A0ABS1DT36_RUBGE</name>
<dbReference type="Proteomes" id="UP001041814">
    <property type="component" value="Unassembled WGS sequence"/>
</dbReference>
<evidence type="ECO:0000313" key="1">
    <source>
        <dbReference type="EMBL" id="MBK1712340.1"/>
    </source>
</evidence>
<organism evidence="1 2">
    <name type="scientific">Rubrivivax gelatinosus</name>
    <name type="common">Rhodocyclus gelatinosus</name>
    <name type="synonym">Rhodopseudomonas gelatinosa</name>
    <dbReference type="NCBI Taxonomy" id="28068"/>
    <lineage>
        <taxon>Bacteria</taxon>
        <taxon>Pseudomonadati</taxon>
        <taxon>Pseudomonadota</taxon>
        <taxon>Betaproteobacteria</taxon>
        <taxon>Burkholderiales</taxon>
        <taxon>Sphaerotilaceae</taxon>
        <taxon>Rubrivivax</taxon>
    </lineage>
</organism>
<accession>A0ABS1DT36</accession>